<feature type="compositionally biased region" description="Basic residues" evidence="1">
    <location>
        <begin position="448"/>
        <end position="458"/>
    </location>
</feature>
<evidence type="ECO:0000313" key="2">
    <source>
        <dbReference type="EMBL" id="CAF4234405.1"/>
    </source>
</evidence>
<accession>A0A820DMS2</accession>
<sequence length="562" mass="64634">MPLTINDLQIRSKNVHDSSDLSSETCEKFFQIWSHKAANISNDLIEYTIRHRQLDRLRFLLQTRNELSQRQNVSPICQILTHTGDDLRRINEHIRRFCLSTRNLYRHLRSDSRIYPKMSIALDEGIIMKICRFIFKTKVLIKIISKQQSLNVEQNEQSNQNKIKKNDPFKNITKAFIALQSNFEILFGDVVEKDFFQNAKAGILRKKHNYNNFGCPKFSYYKLPGSSLGPVGPGKCGPGTVQTLPIILDTSKTIRLIFCALYKLTEPERQAEVEAIRQRRLALGTHESSTKQNKSIARSMPMKREENMKFKTTNKMLKRNQSQLLYSSMGTNTRASSLSPNTKTDKSANQLYTKIKGRSRKVQVPKHQSNIRDKTSKLIQVISINLFLILAATSNKKELLPSSSSSVKTSVHSSKHSLQEQKQVLLFLYFIETKFVFYYIHNQNKSSHRKMKIPKSTKNKNASATHSASSKLHNESTNNDNNIGIKIQSSNQTPIMNEKNVGWTTWLHNAKLSLTSILQSSQTNKRMRNIQCRQIKDLFRLDVSLSKPLLTTWASLDRISKL</sequence>
<proteinExistence type="predicted"/>
<dbReference type="Proteomes" id="UP000663862">
    <property type="component" value="Unassembled WGS sequence"/>
</dbReference>
<reference evidence="2" key="1">
    <citation type="submission" date="2021-02" db="EMBL/GenBank/DDBJ databases">
        <authorList>
            <person name="Nowell W R."/>
        </authorList>
    </citation>
    <scope>NUCLEOTIDE SEQUENCE</scope>
</reference>
<evidence type="ECO:0000313" key="3">
    <source>
        <dbReference type="Proteomes" id="UP000663862"/>
    </source>
</evidence>
<organism evidence="2 3">
    <name type="scientific">Rotaria socialis</name>
    <dbReference type="NCBI Taxonomy" id="392032"/>
    <lineage>
        <taxon>Eukaryota</taxon>
        <taxon>Metazoa</taxon>
        <taxon>Spiralia</taxon>
        <taxon>Gnathifera</taxon>
        <taxon>Rotifera</taxon>
        <taxon>Eurotatoria</taxon>
        <taxon>Bdelloidea</taxon>
        <taxon>Philodinida</taxon>
        <taxon>Philodinidae</taxon>
        <taxon>Rotaria</taxon>
    </lineage>
</organism>
<comment type="caution">
    <text evidence="2">The sequence shown here is derived from an EMBL/GenBank/DDBJ whole genome shotgun (WGS) entry which is preliminary data.</text>
</comment>
<protein>
    <submittedName>
        <fullName evidence="2">Uncharacterized protein</fullName>
    </submittedName>
</protein>
<gene>
    <name evidence="2" type="ORF">TSG867_LOCUS2074</name>
</gene>
<feature type="region of interest" description="Disordered" evidence="1">
    <location>
        <begin position="448"/>
        <end position="491"/>
    </location>
</feature>
<feature type="compositionally biased region" description="Polar residues" evidence="1">
    <location>
        <begin position="459"/>
        <end position="491"/>
    </location>
</feature>
<dbReference type="EMBL" id="CAJOBQ010000051">
    <property type="protein sequence ID" value="CAF4234405.1"/>
    <property type="molecule type" value="Genomic_DNA"/>
</dbReference>
<evidence type="ECO:0000256" key="1">
    <source>
        <dbReference type="SAM" id="MobiDB-lite"/>
    </source>
</evidence>
<dbReference type="AlphaFoldDB" id="A0A820DMS2"/>
<name>A0A820DMS2_9BILA</name>